<keyword evidence="3" id="KW-1185">Reference proteome</keyword>
<evidence type="ECO:0000313" key="2">
    <source>
        <dbReference type="EMBL" id="KAG7352721.1"/>
    </source>
</evidence>
<feature type="chain" id="PRO_5039934562" evidence="1">
    <location>
        <begin position="27"/>
        <end position="216"/>
    </location>
</feature>
<reference evidence="2" key="1">
    <citation type="journal article" date="2021" name="Sci. Rep.">
        <title>Diploid genomic architecture of Nitzschia inconspicua, an elite biomass production diatom.</title>
        <authorList>
            <person name="Oliver A."/>
            <person name="Podell S."/>
            <person name="Pinowska A."/>
            <person name="Traller J.C."/>
            <person name="Smith S.R."/>
            <person name="McClure R."/>
            <person name="Beliaev A."/>
            <person name="Bohutskyi P."/>
            <person name="Hill E.A."/>
            <person name="Rabines A."/>
            <person name="Zheng H."/>
            <person name="Allen L.Z."/>
            <person name="Kuo A."/>
            <person name="Grigoriev I.V."/>
            <person name="Allen A.E."/>
            <person name="Hazlebeck D."/>
            <person name="Allen E.E."/>
        </authorList>
    </citation>
    <scope>NUCLEOTIDE SEQUENCE</scope>
    <source>
        <strain evidence="2">Hildebrandi</strain>
    </source>
</reference>
<gene>
    <name evidence="2" type="ORF">IV203_008769</name>
</gene>
<dbReference type="GO" id="GO:0016020">
    <property type="term" value="C:membrane"/>
    <property type="evidence" value="ECO:0007669"/>
    <property type="project" value="InterPro"/>
</dbReference>
<dbReference type="OrthoDB" id="2066at2759"/>
<name>A0A9K3PN05_9STRA</name>
<dbReference type="PANTHER" id="PTHR33219">
    <property type="entry name" value="YLMG HOMOLOG PROTEIN 2, CHLOROPLASTIC"/>
    <property type="match status" value="1"/>
</dbReference>
<dbReference type="EMBL" id="JAGRRH010000017">
    <property type="protein sequence ID" value="KAG7352721.1"/>
    <property type="molecule type" value="Genomic_DNA"/>
</dbReference>
<dbReference type="InterPro" id="IPR003425">
    <property type="entry name" value="CCB3/YggT"/>
</dbReference>
<evidence type="ECO:0000313" key="3">
    <source>
        <dbReference type="Proteomes" id="UP000693970"/>
    </source>
</evidence>
<comment type="caution">
    <text evidence="2">The sequence shown here is derived from an EMBL/GenBank/DDBJ whole genome shotgun (WGS) entry which is preliminary data.</text>
</comment>
<dbReference type="AlphaFoldDB" id="A0A9K3PN05"/>
<accession>A0A9K3PN05</accession>
<organism evidence="2 3">
    <name type="scientific">Nitzschia inconspicua</name>
    <dbReference type="NCBI Taxonomy" id="303405"/>
    <lineage>
        <taxon>Eukaryota</taxon>
        <taxon>Sar</taxon>
        <taxon>Stramenopiles</taxon>
        <taxon>Ochrophyta</taxon>
        <taxon>Bacillariophyta</taxon>
        <taxon>Bacillariophyceae</taxon>
        <taxon>Bacillariophycidae</taxon>
        <taxon>Bacillariales</taxon>
        <taxon>Bacillariaceae</taxon>
        <taxon>Nitzschia</taxon>
    </lineage>
</organism>
<dbReference type="Proteomes" id="UP000693970">
    <property type="component" value="Unassembled WGS sequence"/>
</dbReference>
<protein>
    <submittedName>
        <fullName evidence="2">YGGT family protein</fullName>
    </submittedName>
</protein>
<dbReference type="PANTHER" id="PTHR33219:SF14">
    <property type="entry name" value="PROTEIN COFACTOR ASSEMBLY OF COMPLEX C SUBUNIT B CCB3, CHLOROPLASTIC-RELATED"/>
    <property type="match status" value="1"/>
</dbReference>
<feature type="signal peptide" evidence="1">
    <location>
        <begin position="1"/>
        <end position="26"/>
    </location>
</feature>
<proteinExistence type="predicted"/>
<reference evidence="2" key="2">
    <citation type="submission" date="2021-04" db="EMBL/GenBank/DDBJ databases">
        <authorList>
            <person name="Podell S."/>
        </authorList>
    </citation>
    <scope>NUCLEOTIDE SEQUENCE</scope>
    <source>
        <strain evidence="2">Hildebrandi</strain>
    </source>
</reference>
<sequence length="216" mass="23512">MPSKSSRRSLLLLLVTLATTFSTASASVFLPDGRSSSSSVGMPSCRVANRFHRENAKLQKTEQQAVRSLRLSSNPTTGAAMAIPGYGIAEQVFVGGFQNFLSIFNLVITARILLSWFPQAQGVALLQPVYAITDPYLNLFRGLIPPIFGLDLSPILAFFLLNVLTNATAALGAEMTPELKRKLKHKSYSPFVVKQIARNNNGFKIQEPSIVTLGDI</sequence>
<keyword evidence="1" id="KW-0732">Signal</keyword>
<evidence type="ECO:0000256" key="1">
    <source>
        <dbReference type="SAM" id="SignalP"/>
    </source>
</evidence>
<dbReference type="Pfam" id="PF02325">
    <property type="entry name" value="CCB3_YggT"/>
    <property type="match status" value="1"/>
</dbReference>